<reference evidence="2" key="1">
    <citation type="submission" date="2021-04" db="EMBL/GenBank/DDBJ databases">
        <title>Detection of Klebsiella pneumoniae co-producing GES-24 and VEB-1 from hospital sewage.</title>
        <authorList>
            <person name="Hayashi W."/>
            <person name="Soga E."/>
            <person name="Iimura M."/>
            <person name="Yoshida S."/>
            <person name="Izumi K."/>
            <person name="Nagano Y."/>
            <person name="Nagano N."/>
        </authorList>
    </citation>
    <scope>NUCLEOTIDE SEQUENCE</scope>
    <source>
        <strain evidence="2">MS2H5</strain>
        <plasmid evidence="2">pmS2H5-GES24_1</plasmid>
    </source>
</reference>
<dbReference type="AlphaFoldDB" id="A0A811BT57"/>
<feature type="region of interest" description="Disordered" evidence="1">
    <location>
        <begin position="1"/>
        <end position="20"/>
    </location>
</feature>
<accession>A0A811BT57</accession>
<keyword evidence="2" id="KW-0614">Plasmid</keyword>
<evidence type="ECO:0000256" key="1">
    <source>
        <dbReference type="SAM" id="MobiDB-lite"/>
    </source>
</evidence>
<evidence type="ECO:0000313" key="2">
    <source>
        <dbReference type="EMBL" id="BCU04699.1"/>
    </source>
</evidence>
<geneLocation type="plasmid" evidence="2">
    <name>pmS2H5-GES24_1</name>
</geneLocation>
<protein>
    <submittedName>
        <fullName evidence="2">Uncharacterized protein</fullName>
    </submittedName>
</protein>
<organism evidence="2">
    <name type="scientific">Klebsiella pneumoniae</name>
    <dbReference type="NCBI Taxonomy" id="573"/>
    <lineage>
        <taxon>Bacteria</taxon>
        <taxon>Pseudomonadati</taxon>
        <taxon>Pseudomonadota</taxon>
        <taxon>Gammaproteobacteria</taxon>
        <taxon>Enterobacterales</taxon>
        <taxon>Enterobacteriaceae</taxon>
        <taxon>Klebsiella/Raoultella group</taxon>
        <taxon>Klebsiella</taxon>
        <taxon>Klebsiella pneumoniae complex</taxon>
    </lineage>
</organism>
<sequence length="77" mass="8578">MKSKRNNPLPDETGHTIAVGKPGTGKSVCGAFISDIVFARTDVTQLKRVYDAMSPGERDKLLRAIKENTQFRMNLKK</sequence>
<dbReference type="EMBL" id="LC623933">
    <property type="protein sequence ID" value="BCU04699.1"/>
    <property type="molecule type" value="Genomic_DNA"/>
</dbReference>
<name>A0A811BT57_KLEPN</name>
<proteinExistence type="predicted"/>
<dbReference type="RefSeq" id="WP_223825638.1">
    <property type="nucleotide sequence ID" value="NZ_CP045676.1"/>
</dbReference>